<keyword evidence="4 7" id="KW-0812">Transmembrane</keyword>
<reference evidence="8" key="3">
    <citation type="submission" date="2019-10" db="EMBL/GenBank/DDBJ databases">
        <title>Malate fermentation in French cider.</title>
        <authorList>
            <person name="Cousin F.J."/>
            <person name="Medina Fernandez S."/>
            <person name="Misery B."/>
            <person name="Laplace J.-M."/>
            <person name="Cretenet M."/>
        </authorList>
    </citation>
    <scope>NUCLEOTIDE SEQUENCE</scope>
    <source>
        <strain evidence="8">UCMA15129</strain>
    </source>
</reference>
<feature type="transmembrane region" description="Helical" evidence="7">
    <location>
        <begin position="322"/>
        <end position="342"/>
    </location>
</feature>
<feature type="transmembrane region" description="Helical" evidence="7">
    <location>
        <begin position="12"/>
        <end position="33"/>
    </location>
</feature>
<gene>
    <name evidence="9" type="ORF">ATX59_08600</name>
    <name evidence="8" type="ORF">GA838_00110</name>
    <name evidence="10" type="ORF">OENI_1763</name>
</gene>
<dbReference type="Pfam" id="PF13440">
    <property type="entry name" value="Polysacc_synt_3"/>
    <property type="match status" value="1"/>
</dbReference>
<dbReference type="EMBL" id="WERV01000001">
    <property type="protein sequence ID" value="MDV7714188.1"/>
    <property type="molecule type" value="Genomic_DNA"/>
</dbReference>
<feature type="transmembrane region" description="Helical" evidence="7">
    <location>
        <begin position="80"/>
        <end position="105"/>
    </location>
</feature>
<protein>
    <submittedName>
        <fullName evidence="9">Lipopolysaccharide biosynthesis protein</fullName>
    </submittedName>
    <submittedName>
        <fullName evidence="8">Oligosaccharide flippase family protein</fullName>
    </submittedName>
    <submittedName>
        <fullName evidence="10">Teichuronic acid biosynthesis protein TuaB</fullName>
    </submittedName>
</protein>
<evidence type="ECO:0000313" key="8">
    <source>
        <dbReference type="EMBL" id="MDV7714188.1"/>
    </source>
</evidence>
<feature type="transmembrane region" description="Helical" evidence="7">
    <location>
        <begin position="416"/>
        <end position="437"/>
    </location>
</feature>
<dbReference type="Proteomes" id="UP000294726">
    <property type="component" value="Chromosome"/>
</dbReference>
<feature type="transmembrane region" description="Helical" evidence="7">
    <location>
        <begin position="382"/>
        <end position="404"/>
    </location>
</feature>
<evidence type="ECO:0000256" key="5">
    <source>
        <dbReference type="ARBA" id="ARBA00022989"/>
    </source>
</evidence>
<comment type="similarity">
    <text evidence="2">Belongs to the polysaccharide synthase family.</text>
</comment>
<evidence type="ECO:0000256" key="7">
    <source>
        <dbReference type="SAM" id="Phobius"/>
    </source>
</evidence>
<dbReference type="Proteomes" id="UP001281024">
    <property type="component" value="Unassembled WGS sequence"/>
</dbReference>
<feature type="transmembrane region" description="Helical" evidence="7">
    <location>
        <begin position="149"/>
        <end position="175"/>
    </location>
</feature>
<dbReference type="InterPro" id="IPR050833">
    <property type="entry name" value="Poly_Biosynth_Transport"/>
</dbReference>
<evidence type="ECO:0000256" key="2">
    <source>
        <dbReference type="ARBA" id="ARBA00007430"/>
    </source>
</evidence>
<dbReference type="EMBL" id="LR031358">
    <property type="protein sequence ID" value="VDB99151.1"/>
    <property type="molecule type" value="Genomic_DNA"/>
</dbReference>
<evidence type="ECO:0000313" key="9">
    <source>
        <dbReference type="EMBL" id="OIM20481.1"/>
    </source>
</evidence>
<evidence type="ECO:0000256" key="3">
    <source>
        <dbReference type="ARBA" id="ARBA00022475"/>
    </source>
</evidence>
<keyword evidence="3" id="KW-1003">Cell membrane</keyword>
<feature type="transmembrane region" description="Helical" evidence="7">
    <location>
        <begin position="111"/>
        <end position="137"/>
    </location>
</feature>
<evidence type="ECO:0000313" key="11">
    <source>
        <dbReference type="Proteomes" id="UP000181728"/>
    </source>
</evidence>
<feature type="transmembrane region" description="Helical" evidence="7">
    <location>
        <begin position="443"/>
        <end position="461"/>
    </location>
</feature>
<evidence type="ECO:0000256" key="6">
    <source>
        <dbReference type="ARBA" id="ARBA00023136"/>
    </source>
</evidence>
<dbReference type="RefSeq" id="WP_032808785.1">
    <property type="nucleotide sequence ID" value="NZ_JBHNYA010000001.1"/>
</dbReference>
<dbReference type="CDD" id="cd13127">
    <property type="entry name" value="MATE_tuaB_like"/>
    <property type="match status" value="1"/>
</dbReference>
<evidence type="ECO:0000256" key="4">
    <source>
        <dbReference type="ARBA" id="ARBA00022692"/>
    </source>
</evidence>
<dbReference type="AlphaFoldDB" id="A0A483BHR0"/>
<feature type="transmembrane region" description="Helical" evidence="7">
    <location>
        <begin position="291"/>
        <end position="316"/>
    </location>
</feature>
<dbReference type="EMBL" id="MLOK01000056">
    <property type="protein sequence ID" value="OIM20481.1"/>
    <property type="molecule type" value="Genomic_DNA"/>
</dbReference>
<comment type="subcellular location">
    <subcellularLocation>
        <location evidence="1">Cell membrane</location>
        <topology evidence="1">Multi-pass membrane protein</topology>
    </subcellularLocation>
</comment>
<evidence type="ECO:0000313" key="10">
    <source>
        <dbReference type="EMBL" id="VDB99151.1"/>
    </source>
</evidence>
<dbReference type="GO" id="GO:0005886">
    <property type="term" value="C:plasma membrane"/>
    <property type="evidence" value="ECO:0007669"/>
    <property type="project" value="UniProtKB-SubCell"/>
</dbReference>
<name>A0A483BHR0_OENOE</name>
<dbReference type="PANTHER" id="PTHR30250:SF10">
    <property type="entry name" value="LIPOPOLYSACCHARIDE BIOSYNTHESIS PROTEIN WZXC"/>
    <property type="match status" value="1"/>
</dbReference>
<dbReference type="Proteomes" id="UP000181728">
    <property type="component" value="Unassembled WGS sequence"/>
</dbReference>
<reference evidence="10 12" key="2">
    <citation type="submission" date="2018-08" db="EMBL/GenBank/DDBJ databases">
        <authorList>
            <person name="Lorentzen P. G. S. M."/>
        </authorList>
    </citation>
    <scope>NUCLEOTIDE SEQUENCE [LARGE SCALE GENOMIC DNA]</scope>
    <source>
        <strain evidence="10 12">CRBO_1381</strain>
    </source>
</reference>
<accession>A0A483BHR0</accession>
<evidence type="ECO:0000313" key="12">
    <source>
        <dbReference type="Proteomes" id="UP000294726"/>
    </source>
</evidence>
<dbReference type="PANTHER" id="PTHR30250">
    <property type="entry name" value="PST FAMILY PREDICTED COLANIC ACID TRANSPORTER"/>
    <property type="match status" value="1"/>
</dbReference>
<organism evidence="9 11">
    <name type="scientific">Oenococcus oeni</name>
    <name type="common">Leuconostoc oenos</name>
    <dbReference type="NCBI Taxonomy" id="1247"/>
    <lineage>
        <taxon>Bacteria</taxon>
        <taxon>Bacillati</taxon>
        <taxon>Bacillota</taxon>
        <taxon>Bacilli</taxon>
        <taxon>Lactobacillales</taxon>
        <taxon>Lactobacillaceae</taxon>
        <taxon>Oenococcus</taxon>
    </lineage>
</organism>
<reference evidence="9 11" key="1">
    <citation type="journal article" date="2016" name="BMC Genomics">
        <title>Consensus pan-genome assembly of the specialised wine bacterium Oenococcus oeni.</title>
        <authorList>
            <person name="Sternes P.R."/>
            <person name="Borneman A.R."/>
        </authorList>
    </citation>
    <scope>NUCLEOTIDE SEQUENCE [LARGE SCALE GENOMIC DNA]</scope>
    <source>
        <strain evidence="9 11">AWRIB661</strain>
    </source>
</reference>
<evidence type="ECO:0000256" key="1">
    <source>
        <dbReference type="ARBA" id="ARBA00004651"/>
    </source>
</evidence>
<feature type="transmembrane region" description="Helical" evidence="7">
    <location>
        <begin position="45"/>
        <end position="68"/>
    </location>
</feature>
<proteinExistence type="inferred from homology"/>
<keyword evidence="6 7" id="KW-0472">Membrane</keyword>
<feature type="transmembrane region" description="Helical" evidence="7">
    <location>
        <begin position="354"/>
        <end position="376"/>
    </location>
</feature>
<keyword evidence="5 7" id="KW-1133">Transmembrane helix</keyword>
<sequence length="480" mass="53395">MQEIKKQLKTGVVFTAIGQYAGVVSNLLVSMVLSRILSPTDYGTLNIVLVFLPFFQMISELGVGPAIIQNHDLDDLDLSSLFKMLTVVSLLIGCFFGFFGFGLSWFYGKTIYIPIAWLLSINIIFSIMSVVPVAILTKSQQFKILNLSGLMNYIIGSVIGIISALSGLGVYALIIGSTVPAILNFFCYFRLSGLHVLSGYNKKSFLKVRHFSSNQFGFGLVNYFSRNLDNIMVGKFFGAAALGSYGKSYQMLTYPNSILTDVITPVIQPILAQHQEDIELIKNIYSKVLRLLFLVGVPLSFFLCINASPLIAFLFGGQWDSAIAPFKFLSLVVWTQIAGSTIGSIFQARNETKYLFRTGIISTVIIVLGIIAGIILGDIAKLAFVLSIAFLINFLFTFWMLTHFALKTNLWFVIKILIKPFLLSILPTAASLSWIIFGKNPSSNFFQLVINTLIFGIVFLIETWRTGDIKFVMNFIKRND</sequence>